<proteinExistence type="predicted"/>
<organism evidence="3 4">
    <name type="scientific">Iphiclides podalirius</name>
    <name type="common">scarce swallowtail</name>
    <dbReference type="NCBI Taxonomy" id="110791"/>
    <lineage>
        <taxon>Eukaryota</taxon>
        <taxon>Metazoa</taxon>
        <taxon>Ecdysozoa</taxon>
        <taxon>Arthropoda</taxon>
        <taxon>Hexapoda</taxon>
        <taxon>Insecta</taxon>
        <taxon>Pterygota</taxon>
        <taxon>Neoptera</taxon>
        <taxon>Endopterygota</taxon>
        <taxon>Lepidoptera</taxon>
        <taxon>Glossata</taxon>
        <taxon>Ditrysia</taxon>
        <taxon>Papilionoidea</taxon>
        <taxon>Papilionidae</taxon>
        <taxon>Papilioninae</taxon>
        <taxon>Iphiclides</taxon>
    </lineage>
</organism>
<keyword evidence="4" id="KW-1185">Reference proteome</keyword>
<feature type="region of interest" description="Disordered" evidence="1">
    <location>
        <begin position="65"/>
        <end position="89"/>
    </location>
</feature>
<protein>
    <submittedName>
        <fullName evidence="3">Uncharacterized protein</fullName>
    </submittedName>
</protein>
<dbReference type="PANTHER" id="PTHR23302:SF40">
    <property type="entry name" value="TRANSMEMBRANE CHANNEL-LIKE PROTEIN"/>
    <property type="match status" value="1"/>
</dbReference>
<dbReference type="EMBL" id="OW152813">
    <property type="protein sequence ID" value="CAH2035726.1"/>
    <property type="molecule type" value="Genomic_DNA"/>
</dbReference>
<evidence type="ECO:0000313" key="3">
    <source>
        <dbReference type="EMBL" id="CAH2035726.1"/>
    </source>
</evidence>
<evidence type="ECO:0000256" key="2">
    <source>
        <dbReference type="SAM" id="Phobius"/>
    </source>
</evidence>
<dbReference type="Proteomes" id="UP000837857">
    <property type="component" value="Chromosome 1"/>
</dbReference>
<keyword evidence="2" id="KW-0812">Transmembrane</keyword>
<keyword evidence="2" id="KW-0472">Membrane</keyword>
<evidence type="ECO:0000256" key="1">
    <source>
        <dbReference type="SAM" id="MobiDB-lite"/>
    </source>
</evidence>
<accession>A0ABN8HR79</accession>
<name>A0ABN8HR79_9NEOP</name>
<feature type="transmembrane region" description="Helical" evidence="2">
    <location>
        <begin position="230"/>
        <end position="248"/>
    </location>
</feature>
<dbReference type="PANTHER" id="PTHR23302">
    <property type="entry name" value="TRANSMEMBRANE CHANNEL-RELATED"/>
    <property type="match status" value="1"/>
</dbReference>
<evidence type="ECO:0000313" key="4">
    <source>
        <dbReference type="Proteomes" id="UP000837857"/>
    </source>
</evidence>
<gene>
    <name evidence="3" type="ORF">IPOD504_LOCUS676</name>
</gene>
<reference evidence="3" key="1">
    <citation type="submission" date="2022-03" db="EMBL/GenBank/DDBJ databases">
        <authorList>
            <person name="Martin H S."/>
        </authorList>
    </citation>
    <scope>NUCLEOTIDE SEQUENCE</scope>
</reference>
<sequence>MDAKGKEKGILKLEPRPRVAIEARSELTPQGSCDRAPASPQPSVDRLSVTWADPGSMTSSGVTLFHLPSETPNNEVKFSPATGDMSEDEDYSVSLSAVLRQRRASVRRSRKGRARRPSSPFLPDENRSRRRSSIFTTSSGDTAISIDETPIVTQEQIFENIHLHKEVLGSVKQQPLGMRRKLKIVHQKWQQIKREAANMSNLLIPWELRIKEIESHFGSVVASYFTFLRWLFWVNLVIGFILLVFVIIPEYLTANPLQDGERKIIMPEEVQNSTNLLTVWEFEGVLKYSPIFYGYYSNVERPEYRMPLAYFLTGLVVYIYSFVAILRK</sequence>
<feature type="region of interest" description="Disordered" evidence="1">
    <location>
        <begin position="102"/>
        <end position="136"/>
    </location>
</feature>
<feature type="non-terminal residue" evidence="3">
    <location>
        <position position="1"/>
    </location>
</feature>
<feature type="region of interest" description="Disordered" evidence="1">
    <location>
        <begin position="22"/>
        <end position="45"/>
    </location>
</feature>
<keyword evidence="2" id="KW-1133">Transmembrane helix</keyword>
<dbReference type="InterPro" id="IPR038900">
    <property type="entry name" value="TMC"/>
</dbReference>
<feature type="transmembrane region" description="Helical" evidence="2">
    <location>
        <begin position="308"/>
        <end position="326"/>
    </location>
</feature>
<feature type="compositionally biased region" description="Basic residues" evidence="1">
    <location>
        <begin position="102"/>
        <end position="116"/>
    </location>
</feature>